<dbReference type="AlphaFoldDB" id="A0A1I1E3Z9"/>
<evidence type="ECO:0000259" key="6">
    <source>
        <dbReference type="PROSITE" id="PS51898"/>
    </source>
</evidence>
<gene>
    <name evidence="8" type="ORF">SAMN05660443_0202</name>
</gene>
<evidence type="ECO:0000313" key="9">
    <source>
        <dbReference type="Proteomes" id="UP000199058"/>
    </source>
</evidence>
<dbReference type="STRING" id="1122252.SAMN05660443_0202"/>
<dbReference type="Pfam" id="PF24624">
    <property type="entry name" value="Int_N"/>
    <property type="match status" value="1"/>
</dbReference>
<dbReference type="CDD" id="cd00796">
    <property type="entry name" value="INT_Rci_Hp1_C"/>
    <property type="match status" value="1"/>
</dbReference>
<dbReference type="Proteomes" id="UP000199058">
    <property type="component" value="Unassembled WGS sequence"/>
</dbReference>
<dbReference type="InterPro" id="IPR050090">
    <property type="entry name" value="Tyrosine_recombinase_XerCD"/>
</dbReference>
<feature type="domain" description="Tyr recombinase" evidence="6">
    <location>
        <begin position="159"/>
        <end position="338"/>
    </location>
</feature>
<dbReference type="SUPFAM" id="SSF56349">
    <property type="entry name" value="DNA breaking-rejoining enzymes"/>
    <property type="match status" value="1"/>
</dbReference>
<dbReference type="InterPro" id="IPR057084">
    <property type="entry name" value="Int_N"/>
</dbReference>
<accession>A0A1I1E3Z9</accession>
<proteinExistence type="inferred from homology"/>
<keyword evidence="9" id="KW-1185">Reference proteome</keyword>
<keyword evidence="4" id="KW-0233">DNA recombination</keyword>
<dbReference type="Gene3D" id="1.10.443.10">
    <property type="entry name" value="Intergrase catalytic core"/>
    <property type="match status" value="1"/>
</dbReference>
<dbReference type="GO" id="GO:0015074">
    <property type="term" value="P:DNA integration"/>
    <property type="evidence" value="ECO:0007669"/>
    <property type="project" value="UniProtKB-KW"/>
</dbReference>
<keyword evidence="3 5" id="KW-0238">DNA-binding</keyword>
<evidence type="ECO:0000256" key="2">
    <source>
        <dbReference type="ARBA" id="ARBA00022908"/>
    </source>
</evidence>
<sequence length="365" mass="41310">MPYKRKGSPYWWISSIDSASGKQIRRSSGTSDYNAAKALEQKQRLQAWEKQEWGRQEDVVFEEVMVPYLEYAKAELKSWEELIHQTKKLRQHFGGLVMNGLSAVKINSFKEARRRDGVSNATINRELSCLSAAINFCNREKEWQLPNPVKGRKLKESQGRVRWITKAEAEALCRSALQGRDGSLLEDFIRLALNTGCRMNELLGLEWNRVDFANRLVILEGEHTKAGKRRSIPLNNGALAALKNRMAARAEYCPASPWVFTRKNGQKVTCLRVGFKNACKRAGIHNFRIHDLRHTCAAWLVTAGVPLSEVRDLLGHSTIMMTERYAHLAPARVAQAVGLLDGIDSDDSVSHSYHTGHKVIKMREG</sequence>
<dbReference type="GO" id="GO:0006310">
    <property type="term" value="P:DNA recombination"/>
    <property type="evidence" value="ECO:0007669"/>
    <property type="project" value="UniProtKB-KW"/>
</dbReference>
<protein>
    <submittedName>
        <fullName evidence="8">Site-specific recombinase XerD</fullName>
    </submittedName>
</protein>
<dbReference type="InterPro" id="IPR044068">
    <property type="entry name" value="CB"/>
</dbReference>
<reference evidence="8 9" key="1">
    <citation type="submission" date="2016-10" db="EMBL/GenBank/DDBJ databases">
        <authorList>
            <person name="de Groot N.N."/>
        </authorList>
    </citation>
    <scope>NUCLEOTIDE SEQUENCE [LARGE SCALE GENOMIC DNA]</scope>
    <source>
        <strain evidence="8 9">DSM 18438</strain>
    </source>
</reference>
<dbReference type="Pfam" id="PF00589">
    <property type="entry name" value="Phage_integrase"/>
    <property type="match status" value="1"/>
</dbReference>
<evidence type="ECO:0000256" key="5">
    <source>
        <dbReference type="PROSITE-ProRule" id="PRU01248"/>
    </source>
</evidence>
<feature type="domain" description="Core-binding (CB)" evidence="7">
    <location>
        <begin position="59"/>
        <end position="138"/>
    </location>
</feature>
<evidence type="ECO:0000259" key="7">
    <source>
        <dbReference type="PROSITE" id="PS51900"/>
    </source>
</evidence>
<dbReference type="InterPro" id="IPR011010">
    <property type="entry name" value="DNA_brk_join_enz"/>
</dbReference>
<dbReference type="PANTHER" id="PTHR30349:SF64">
    <property type="entry name" value="PROPHAGE INTEGRASE INTD-RELATED"/>
    <property type="match status" value="1"/>
</dbReference>
<evidence type="ECO:0000256" key="3">
    <source>
        <dbReference type="ARBA" id="ARBA00023125"/>
    </source>
</evidence>
<dbReference type="InterPro" id="IPR010998">
    <property type="entry name" value="Integrase_recombinase_N"/>
</dbReference>
<dbReference type="InterPro" id="IPR002104">
    <property type="entry name" value="Integrase_catalytic"/>
</dbReference>
<dbReference type="EMBL" id="FOLH01000001">
    <property type="protein sequence ID" value="SFB79948.1"/>
    <property type="molecule type" value="Genomic_DNA"/>
</dbReference>
<evidence type="ECO:0000256" key="1">
    <source>
        <dbReference type="ARBA" id="ARBA00008857"/>
    </source>
</evidence>
<evidence type="ECO:0000313" key="8">
    <source>
        <dbReference type="EMBL" id="SFB79948.1"/>
    </source>
</evidence>
<dbReference type="PANTHER" id="PTHR30349">
    <property type="entry name" value="PHAGE INTEGRASE-RELATED"/>
    <property type="match status" value="1"/>
</dbReference>
<dbReference type="InterPro" id="IPR013762">
    <property type="entry name" value="Integrase-like_cat_sf"/>
</dbReference>
<name>A0A1I1E3Z9_9GAMM</name>
<dbReference type="GO" id="GO:0003677">
    <property type="term" value="F:DNA binding"/>
    <property type="evidence" value="ECO:0007669"/>
    <property type="project" value="UniProtKB-UniRule"/>
</dbReference>
<evidence type="ECO:0000256" key="4">
    <source>
        <dbReference type="ARBA" id="ARBA00023172"/>
    </source>
</evidence>
<dbReference type="PROSITE" id="PS51898">
    <property type="entry name" value="TYR_RECOMBINASE"/>
    <property type="match status" value="1"/>
</dbReference>
<dbReference type="RefSeq" id="WP_091957864.1">
    <property type="nucleotide sequence ID" value="NZ_FOLH01000001.1"/>
</dbReference>
<comment type="similarity">
    <text evidence="1">Belongs to the 'phage' integrase family.</text>
</comment>
<dbReference type="Gene3D" id="1.10.150.130">
    <property type="match status" value="1"/>
</dbReference>
<keyword evidence="2" id="KW-0229">DNA integration</keyword>
<dbReference type="OrthoDB" id="9057547at2"/>
<organism evidence="8 9">
    <name type="scientific">Marinospirillum celere</name>
    <dbReference type="NCBI Taxonomy" id="1122252"/>
    <lineage>
        <taxon>Bacteria</taxon>
        <taxon>Pseudomonadati</taxon>
        <taxon>Pseudomonadota</taxon>
        <taxon>Gammaproteobacteria</taxon>
        <taxon>Oceanospirillales</taxon>
        <taxon>Oceanospirillaceae</taxon>
        <taxon>Marinospirillum</taxon>
    </lineage>
</organism>
<dbReference type="PROSITE" id="PS51900">
    <property type="entry name" value="CB"/>
    <property type="match status" value="1"/>
</dbReference>